<dbReference type="AlphaFoldDB" id="A0A819EYI1"/>
<dbReference type="Proteomes" id="UP000663868">
    <property type="component" value="Unassembled WGS sequence"/>
</dbReference>
<protein>
    <submittedName>
        <fullName evidence="4">Uncharacterized protein</fullName>
    </submittedName>
</protein>
<feature type="chain" id="PRO_5036235063" evidence="2">
    <location>
        <begin position="21"/>
        <end position="314"/>
    </location>
</feature>
<gene>
    <name evidence="3" type="ORF">IZO911_LOCUS21017</name>
    <name evidence="4" type="ORF">KXQ929_LOCUS20430</name>
</gene>
<evidence type="ECO:0000256" key="2">
    <source>
        <dbReference type="SAM" id="SignalP"/>
    </source>
</evidence>
<dbReference type="EMBL" id="CAJNOE010000223">
    <property type="protein sequence ID" value="CAF1063634.1"/>
    <property type="molecule type" value="Genomic_DNA"/>
</dbReference>
<sequence length="314" mass="37073">MFSHLFIIFLSYHLLYSTTCLIIHTQRTKYNEEICVKNHFRSISTNNLHVCYINNNQDHSILIWFKIDNILFNLFHFYRFILRTIDDISLTTNNIHILTNFTELIDLNNSLRVFNLNSGQYEICLDFQSNLTSYIYSPRNGCISIRIGKLLHRSFKQSSIQLFIALITGIILFLLLGLIVQWLKSKQIDNKHENNKIKLSSKEENIEQQTKNSNILSTVSLKKQRDRIVKKLFRSHIDQQDSSSMKQWARNRAFRHRIATQEQEIHSWNKPSTISQKSNPSPLTTNDIYIIPMNECSRKKLSLYLKPSEEFELL</sequence>
<reference evidence="4" key="1">
    <citation type="submission" date="2021-02" db="EMBL/GenBank/DDBJ databases">
        <authorList>
            <person name="Nowell W R."/>
        </authorList>
    </citation>
    <scope>NUCLEOTIDE SEQUENCE</scope>
</reference>
<dbReference type="EMBL" id="CAJOBB010001436">
    <property type="protein sequence ID" value="CAF3857019.1"/>
    <property type="molecule type" value="Genomic_DNA"/>
</dbReference>
<evidence type="ECO:0000313" key="3">
    <source>
        <dbReference type="EMBL" id="CAF1063634.1"/>
    </source>
</evidence>
<proteinExistence type="predicted"/>
<keyword evidence="1" id="KW-0812">Transmembrane</keyword>
<accession>A0A819EYI1</accession>
<keyword evidence="1" id="KW-1133">Transmembrane helix</keyword>
<comment type="caution">
    <text evidence="4">The sequence shown here is derived from an EMBL/GenBank/DDBJ whole genome shotgun (WGS) entry which is preliminary data.</text>
</comment>
<feature type="signal peptide" evidence="2">
    <location>
        <begin position="1"/>
        <end position="20"/>
    </location>
</feature>
<keyword evidence="2" id="KW-0732">Signal</keyword>
<organism evidence="4 5">
    <name type="scientific">Adineta steineri</name>
    <dbReference type="NCBI Taxonomy" id="433720"/>
    <lineage>
        <taxon>Eukaryota</taxon>
        <taxon>Metazoa</taxon>
        <taxon>Spiralia</taxon>
        <taxon>Gnathifera</taxon>
        <taxon>Rotifera</taxon>
        <taxon>Eurotatoria</taxon>
        <taxon>Bdelloidea</taxon>
        <taxon>Adinetida</taxon>
        <taxon>Adinetidae</taxon>
        <taxon>Adineta</taxon>
    </lineage>
</organism>
<name>A0A819EYI1_9BILA</name>
<evidence type="ECO:0000256" key="1">
    <source>
        <dbReference type="SAM" id="Phobius"/>
    </source>
</evidence>
<feature type="transmembrane region" description="Helical" evidence="1">
    <location>
        <begin position="162"/>
        <end position="183"/>
    </location>
</feature>
<dbReference type="Proteomes" id="UP000663860">
    <property type="component" value="Unassembled WGS sequence"/>
</dbReference>
<keyword evidence="1" id="KW-0472">Membrane</keyword>
<evidence type="ECO:0000313" key="4">
    <source>
        <dbReference type="EMBL" id="CAF3857019.1"/>
    </source>
</evidence>
<evidence type="ECO:0000313" key="5">
    <source>
        <dbReference type="Proteomes" id="UP000663868"/>
    </source>
</evidence>